<feature type="compositionally biased region" description="Basic and acidic residues" evidence="8">
    <location>
        <begin position="677"/>
        <end position="686"/>
    </location>
</feature>
<feature type="region of interest" description="Disordered" evidence="8">
    <location>
        <begin position="29"/>
        <end position="50"/>
    </location>
</feature>
<dbReference type="InterPro" id="IPR004219">
    <property type="entry name" value="TTvirus_Unk"/>
</dbReference>
<dbReference type="GO" id="GO:0039615">
    <property type="term" value="C:T=1 icosahedral viral capsid"/>
    <property type="evidence" value="ECO:0007669"/>
    <property type="project" value="UniProtKB-UniRule"/>
</dbReference>
<evidence type="ECO:0000256" key="6">
    <source>
        <dbReference type="ARBA" id="ARBA00022844"/>
    </source>
</evidence>
<feature type="region of interest" description="Disordered" evidence="8">
    <location>
        <begin position="611"/>
        <end position="637"/>
    </location>
</feature>
<evidence type="ECO:0000256" key="2">
    <source>
        <dbReference type="ARBA" id="ARBA00006131"/>
    </source>
</evidence>
<keyword evidence="4 7" id="KW-1140">T=1 icosahedral capsid protein</keyword>
<evidence type="ECO:0000256" key="5">
    <source>
        <dbReference type="ARBA" id="ARBA00022561"/>
    </source>
</evidence>
<keyword evidence="5 7" id="KW-0167">Capsid protein</keyword>
<sequence length="716" mass="84361">MGRGRYRRAAAGGRRGRWRRYRVRRRQRWGRRRRRRRRPRRRPGRRRRHPRTLVLRQWQPASIRGLHVRGWFPLLLCGMNRTQFNYAQHMTEIPRKGPFGGNISITVWNMQTLWKENQKLRNRWSRRNDDLDLVRYLGCTVRLYRDEEKDYIFSYDLETPMESNSLSHVQAHPQVLLLSRHHVVVHSRKNRPFSRRNYVRVRIRPPRLMRNQWYFQKEFCHVNLVKFTVSGADLGRPWLRKGTNSPAVGFYCLRNDLYHHLSNMSVDTQETMRQVDWKKLWQFPYCYCSGYKTLVRKVDNKNSEIETETNLEKIMKSINNSMTPQKLTDIHKTDTKTLQEKMKVGQTTSTDTATDKYPTLSRDWGMYSPVLLSPHMRQDPLLPKAYLNVRYQPLTDYGIGNVVWTDSLIRDSPVYTTKSQYVLKDYPLWLLLYGYADYVRKASGDRHAALNMRTCVICPYTDPPLVDKTNKGLGFVIYGESFATGRMLGKDYLVPYDWRNKWYPSLYHQQEAFEAIVNCGPWMPRDDEANSWQFTLGYKFNFLLGGNLPPGQPPVDPCTRPTHALPEPGLVAGAIQVSDPRRVGDDGYPWHSWDWRRGLFSKRGLKRLLQYETDEDSPPGSPEKVSRLDPPFEGSRGSWLSTRHLQALLQTPEPPGDPQQSPQGQETPASPQLHQRLQRELQRQHEQQQQLKRGLQEVLQQIHLQHRGHVIDPRLL</sequence>
<organism evidence="9">
    <name type="scientific">Simian torque teno virus</name>
    <dbReference type="NCBI Taxonomy" id="1619217"/>
    <lineage>
        <taxon>Viruses</taxon>
        <taxon>Monodnaviria</taxon>
        <taxon>Shotokuvirae</taxon>
        <taxon>Commensaviricota</taxon>
        <taxon>Cardeaviricetes</taxon>
        <taxon>Sanitavirales</taxon>
        <taxon>Anelloviridae</taxon>
        <taxon>Alphatorquevirus</taxon>
    </lineage>
</organism>
<evidence type="ECO:0000256" key="3">
    <source>
        <dbReference type="ARBA" id="ARBA00018091"/>
    </source>
</evidence>
<comment type="subcellular location">
    <subcellularLocation>
        <location evidence="1 7">Virion</location>
    </subcellularLocation>
</comment>
<accession>A0A0C5IBJ3</accession>
<evidence type="ECO:0000256" key="8">
    <source>
        <dbReference type="SAM" id="MobiDB-lite"/>
    </source>
</evidence>
<evidence type="ECO:0000256" key="1">
    <source>
        <dbReference type="ARBA" id="ARBA00004328"/>
    </source>
</evidence>
<proteinExistence type="inferred from homology"/>
<evidence type="ECO:0000313" key="9">
    <source>
        <dbReference type="EMBL" id="AJP36555.1"/>
    </source>
</evidence>
<name>A0A0C5IBJ3_9VIRU</name>
<reference evidence="9" key="1">
    <citation type="journal article" date="2015" name="J. Virol.">
        <title>Local Virus Extinctions following a Host Population Bottleneck.</title>
        <authorList>
            <person name="Kapusinszky B."/>
            <person name="Mulvaney U."/>
            <person name="Jasinska A.J."/>
            <person name="Deng X."/>
            <person name="Freimer N."/>
            <person name="Delwart E."/>
        </authorList>
    </citation>
    <scope>NUCLEOTIDE SEQUENCE</scope>
    <source>
        <strain evidence="9">VWP00522.10</strain>
    </source>
</reference>
<keyword evidence="6 7" id="KW-0946">Virion</keyword>
<feature type="non-terminal residue" evidence="9">
    <location>
        <position position="716"/>
    </location>
</feature>
<comment type="function">
    <text evidence="7">Self-assembles to form an icosahedral capsid.</text>
</comment>
<evidence type="ECO:0000256" key="4">
    <source>
        <dbReference type="ARBA" id="ARBA00022431"/>
    </source>
</evidence>
<dbReference type="Pfam" id="PF02956">
    <property type="entry name" value="TT_ORF1"/>
    <property type="match status" value="1"/>
</dbReference>
<evidence type="ECO:0000256" key="7">
    <source>
        <dbReference type="RuleBase" id="RU361230"/>
    </source>
</evidence>
<comment type="similarity">
    <text evidence="2 7">Belongs to the anelloviridae capsid protein family.</text>
</comment>
<feature type="non-terminal residue" evidence="9">
    <location>
        <position position="1"/>
    </location>
</feature>
<dbReference type="EMBL" id="KP296842">
    <property type="protein sequence ID" value="AJP36555.1"/>
    <property type="molecule type" value="Genomic_DNA"/>
</dbReference>
<feature type="region of interest" description="Disordered" evidence="8">
    <location>
        <begin position="649"/>
        <end position="687"/>
    </location>
</feature>
<protein>
    <recommendedName>
        <fullName evidence="3 7">Capsid protein</fullName>
    </recommendedName>
</protein>